<evidence type="ECO:0000256" key="5">
    <source>
        <dbReference type="SAM" id="MobiDB-lite"/>
    </source>
</evidence>
<sequence>MENSQSELPNKNNNNPISYDRFEVGTVPFNPDSWGPPESVFAALSVPNNPSNILFAPFAHSEKLGRIADWTRNLNNQARSRSKHSGAYHPSDYAFDFSGDDSFACLTADENVSFRLVNTRPNRTTTTPIAPSSTRSHLPQHRDEEDEARKRQAEKELSRCYKMYNNRSQMPQHCESSIFKWGLIGGLKWKYLKLVFPKI</sequence>
<evidence type="ECO:0000256" key="3">
    <source>
        <dbReference type="ARBA" id="ARBA00022884"/>
    </source>
</evidence>
<comment type="caution">
    <text evidence="6">The sequence shown here is derived from an EMBL/GenBank/DDBJ whole genome shotgun (WGS) entry which is preliminary data.</text>
</comment>
<dbReference type="GO" id="GO:0003743">
    <property type="term" value="F:translation initiation factor activity"/>
    <property type="evidence" value="ECO:0007669"/>
    <property type="project" value="UniProtKB-KW"/>
</dbReference>
<protein>
    <submittedName>
        <fullName evidence="6">Eukaryotic translation initiation factor 3 subunit 7 (eIF-3)</fullName>
    </submittedName>
</protein>
<dbReference type="InterPro" id="IPR007783">
    <property type="entry name" value="eIF3d"/>
</dbReference>
<accession>A0A9N7R2J2</accession>
<dbReference type="PANTHER" id="PTHR12399:SF3">
    <property type="entry name" value="EUKARYOTIC TRANSLATION INITIATION FACTOR 3 SUBUNIT D"/>
    <property type="match status" value="1"/>
</dbReference>
<organism evidence="6 7">
    <name type="scientific">Striga hermonthica</name>
    <name type="common">Purple witchweed</name>
    <name type="synonym">Buchnera hermonthica</name>
    <dbReference type="NCBI Taxonomy" id="68872"/>
    <lineage>
        <taxon>Eukaryota</taxon>
        <taxon>Viridiplantae</taxon>
        <taxon>Streptophyta</taxon>
        <taxon>Embryophyta</taxon>
        <taxon>Tracheophyta</taxon>
        <taxon>Spermatophyta</taxon>
        <taxon>Magnoliopsida</taxon>
        <taxon>eudicotyledons</taxon>
        <taxon>Gunneridae</taxon>
        <taxon>Pentapetalae</taxon>
        <taxon>asterids</taxon>
        <taxon>lamiids</taxon>
        <taxon>Lamiales</taxon>
        <taxon>Orobanchaceae</taxon>
        <taxon>Buchnereae</taxon>
        <taxon>Striga</taxon>
    </lineage>
</organism>
<reference evidence="6" key="1">
    <citation type="submission" date="2019-12" db="EMBL/GenBank/DDBJ databases">
        <authorList>
            <person name="Scholes J."/>
        </authorList>
    </citation>
    <scope>NUCLEOTIDE SEQUENCE</scope>
</reference>
<feature type="compositionally biased region" description="Polar residues" evidence="5">
    <location>
        <begin position="1"/>
        <end position="17"/>
    </location>
</feature>
<keyword evidence="2 6" id="KW-0396">Initiation factor</keyword>
<evidence type="ECO:0000256" key="1">
    <source>
        <dbReference type="ARBA" id="ARBA00022490"/>
    </source>
</evidence>
<keyword evidence="7" id="KW-1185">Reference proteome</keyword>
<evidence type="ECO:0000256" key="2">
    <source>
        <dbReference type="ARBA" id="ARBA00022540"/>
    </source>
</evidence>
<keyword evidence="4" id="KW-0648">Protein biosynthesis</keyword>
<keyword evidence="3" id="KW-0694">RNA-binding</keyword>
<dbReference type="AlphaFoldDB" id="A0A9N7R2J2"/>
<feature type="compositionally biased region" description="Low complexity" evidence="5">
    <location>
        <begin position="119"/>
        <end position="128"/>
    </location>
</feature>
<dbReference type="Pfam" id="PF05091">
    <property type="entry name" value="eIF-3_zeta"/>
    <property type="match status" value="1"/>
</dbReference>
<evidence type="ECO:0000313" key="6">
    <source>
        <dbReference type="EMBL" id="CAA0808212.1"/>
    </source>
</evidence>
<gene>
    <name evidence="6" type="ORF">SHERM_10574</name>
</gene>
<keyword evidence="1" id="KW-0963">Cytoplasm</keyword>
<dbReference type="GO" id="GO:0005852">
    <property type="term" value="C:eukaryotic translation initiation factor 3 complex"/>
    <property type="evidence" value="ECO:0007669"/>
    <property type="project" value="InterPro"/>
</dbReference>
<feature type="compositionally biased region" description="Basic and acidic residues" evidence="5">
    <location>
        <begin position="140"/>
        <end position="152"/>
    </location>
</feature>
<dbReference type="EMBL" id="CACSLK010002554">
    <property type="protein sequence ID" value="CAA0808212.1"/>
    <property type="molecule type" value="Genomic_DNA"/>
</dbReference>
<proteinExistence type="predicted"/>
<dbReference type="OrthoDB" id="16538at2759"/>
<name>A0A9N7R2J2_STRHE</name>
<evidence type="ECO:0000313" key="7">
    <source>
        <dbReference type="Proteomes" id="UP001153555"/>
    </source>
</evidence>
<evidence type="ECO:0000256" key="4">
    <source>
        <dbReference type="ARBA" id="ARBA00022917"/>
    </source>
</evidence>
<feature type="region of interest" description="Disordered" evidence="5">
    <location>
        <begin position="119"/>
        <end position="152"/>
    </location>
</feature>
<dbReference type="GO" id="GO:0003723">
    <property type="term" value="F:RNA binding"/>
    <property type="evidence" value="ECO:0007669"/>
    <property type="project" value="UniProtKB-KW"/>
</dbReference>
<dbReference type="Proteomes" id="UP001153555">
    <property type="component" value="Unassembled WGS sequence"/>
</dbReference>
<dbReference type="PANTHER" id="PTHR12399">
    <property type="entry name" value="EUKARYOTIC TRANSLATION INITIATION FACTOR 3 SUBUNIT 7"/>
    <property type="match status" value="1"/>
</dbReference>
<feature type="region of interest" description="Disordered" evidence="5">
    <location>
        <begin position="1"/>
        <end position="20"/>
    </location>
</feature>